<protein>
    <submittedName>
        <fullName evidence="1">Uncharacterized protein</fullName>
    </submittedName>
</protein>
<name>A0A0J6FAB1_COCPO</name>
<evidence type="ECO:0000313" key="2">
    <source>
        <dbReference type="Proteomes" id="UP000054567"/>
    </source>
</evidence>
<reference evidence="2" key="2">
    <citation type="journal article" date="2009" name="Genome Res.">
        <title>Comparative genomic analyses of the human fungal pathogens Coccidioides and their relatives.</title>
        <authorList>
            <person name="Sharpton T.J."/>
            <person name="Stajich J.E."/>
            <person name="Rounsley S.D."/>
            <person name="Gardner M.J."/>
            <person name="Wortman J.R."/>
            <person name="Jordar V.S."/>
            <person name="Maiti R."/>
            <person name="Kodira C.D."/>
            <person name="Neafsey D.E."/>
            <person name="Zeng Q."/>
            <person name="Hung C.-Y."/>
            <person name="McMahan C."/>
            <person name="Muszewska A."/>
            <person name="Grynberg M."/>
            <person name="Mandel M.A."/>
            <person name="Kellner E.M."/>
            <person name="Barker B.M."/>
            <person name="Galgiani J.N."/>
            <person name="Orbach M.J."/>
            <person name="Kirkland T.N."/>
            <person name="Cole G.T."/>
            <person name="Henn M.R."/>
            <person name="Birren B.W."/>
            <person name="Taylor J.W."/>
        </authorList>
    </citation>
    <scope>NUCLEOTIDE SEQUENCE [LARGE SCALE GENOMIC DNA]</scope>
    <source>
        <strain evidence="2">RMSCC 3488</strain>
    </source>
</reference>
<accession>A0A0J6FAB1</accession>
<dbReference type="EMBL" id="DS268109">
    <property type="protein sequence ID" value="KMM66180.1"/>
    <property type="molecule type" value="Genomic_DNA"/>
</dbReference>
<reference evidence="1 2" key="1">
    <citation type="submission" date="2007-06" db="EMBL/GenBank/DDBJ databases">
        <title>The Genome Sequence of Coccidioides posadasii RMSCC_3488.</title>
        <authorList>
            <consortium name="Coccidioides Genome Resources Consortium"/>
            <consortium name="The Broad Institute Genome Sequencing Platform"/>
            <person name="Henn M.R."/>
            <person name="Sykes S."/>
            <person name="Young S."/>
            <person name="Jaffe D."/>
            <person name="Berlin A."/>
            <person name="Alvarez P."/>
            <person name="Butler J."/>
            <person name="Gnerre S."/>
            <person name="Grabherr M."/>
            <person name="Mauceli E."/>
            <person name="Brockman W."/>
            <person name="Kodira C."/>
            <person name="Alvarado L."/>
            <person name="Zeng Q."/>
            <person name="Crawford M."/>
            <person name="Antoine C."/>
            <person name="Devon K."/>
            <person name="Galgiani J."/>
            <person name="Orsborn K."/>
            <person name="Lewis M.L."/>
            <person name="Nusbaum C."/>
            <person name="Galagan J."/>
            <person name="Birren B."/>
        </authorList>
    </citation>
    <scope>NUCLEOTIDE SEQUENCE [LARGE SCALE GENOMIC DNA]</scope>
    <source>
        <strain evidence="1 2">RMSCC 3488</strain>
    </source>
</reference>
<dbReference type="VEuPathDB" id="FungiDB:CPAG_02520"/>
<dbReference type="AlphaFoldDB" id="A0A0J6FAB1"/>
<evidence type="ECO:0000313" key="1">
    <source>
        <dbReference type="EMBL" id="KMM66180.1"/>
    </source>
</evidence>
<reference evidence="2" key="3">
    <citation type="journal article" date="2010" name="Genome Res.">
        <title>Population genomic sequencing of Coccidioides fungi reveals recent hybridization and transposon control.</title>
        <authorList>
            <person name="Neafsey D.E."/>
            <person name="Barker B.M."/>
            <person name="Sharpton T.J."/>
            <person name="Stajich J.E."/>
            <person name="Park D.J."/>
            <person name="Whiston E."/>
            <person name="Hung C.-Y."/>
            <person name="McMahan C."/>
            <person name="White J."/>
            <person name="Sykes S."/>
            <person name="Heiman D."/>
            <person name="Young S."/>
            <person name="Zeng Q."/>
            <person name="Abouelleil A."/>
            <person name="Aftuck L."/>
            <person name="Bessette D."/>
            <person name="Brown A."/>
            <person name="FitzGerald M."/>
            <person name="Lui A."/>
            <person name="Macdonald J.P."/>
            <person name="Priest M."/>
            <person name="Orbach M.J."/>
            <person name="Galgiani J.N."/>
            <person name="Kirkland T.N."/>
            <person name="Cole G.T."/>
            <person name="Birren B.W."/>
            <person name="Henn M.R."/>
            <person name="Taylor J.W."/>
            <person name="Rounsley S.D."/>
        </authorList>
    </citation>
    <scope>NUCLEOTIDE SEQUENCE [LARGE SCALE GENOMIC DNA]</scope>
    <source>
        <strain evidence="2">RMSCC 3488</strain>
    </source>
</reference>
<organism evidence="1 2">
    <name type="scientific">Coccidioides posadasii RMSCC 3488</name>
    <dbReference type="NCBI Taxonomy" id="454284"/>
    <lineage>
        <taxon>Eukaryota</taxon>
        <taxon>Fungi</taxon>
        <taxon>Dikarya</taxon>
        <taxon>Ascomycota</taxon>
        <taxon>Pezizomycotina</taxon>
        <taxon>Eurotiomycetes</taxon>
        <taxon>Eurotiomycetidae</taxon>
        <taxon>Onygenales</taxon>
        <taxon>Onygenaceae</taxon>
        <taxon>Coccidioides</taxon>
    </lineage>
</organism>
<gene>
    <name evidence="1" type="ORF">CPAG_02520</name>
</gene>
<dbReference type="Proteomes" id="UP000054567">
    <property type="component" value="Unassembled WGS sequence"/>
</dbReference>
<proteinExistence type="predicted"/>
<sequence>MDSVLFLDEAKSVSVVTSGVVQLGSENGPVNAHPLRQSHELAPESAKLAGWQQILAGKQRRGPSAIRPWSLRRTGVAFAACFSNQRPADGVMSGWRLLSDCATPPVTAGGISLGSRQAAEHSFVVVVVVVKVLSGTR</sequence>